<keyword evidence="3" id="KW-0808">Transferase</keyword>
<keyword evidence="4" id="KW-1185">Reference proteome</keyword>
<dbReference type="KEGG" id="cmt:CCM_09206"/>
<dbReference type="eggNOG" id="ENOG502SUQ7">
    <property type="taxonomic scope" value="Eukaryota"/>
</dbReference>
<keyword evidence="1" id="KW-1133">Transmembrane helix</keyword>
<dbReference type="GeneID" id="18171209"/>
<feature type="domain" description="Aminoglycoside phosphotransferase" evidence="2">
    <location>
        <begin position="147"/>
        <end position="297"/>
    </location>
</feature>
<accession>G3JTR6</accession>
<dbReference type="OrthoDB" id="3250044at2759"/>
<feature type="transmembrane region" description="Helical" evidence="1">
    <location>
        <begin position="397"/>
        <end position="419"/>
    </location>
</feature>
<organism evidence="3 4">
    <name type="scientific">Cordyceps militaris (strain CM01)</name>
    <name type="common">Caterpillar fungus</name>
    <dbReference type="NCBI Taxonomy" id="983644"/>
    <lineage>
        <taxon>Eukaryota</taxon>
        <taxon>Fungi</taxon>
        <taxon>Dikarya</taxon>
        <taxon>Ascomycota</taxon>
        <taxon>Pezizomycotina</taxon>
        <taxon>Sordariomycetes</taxon>
        <taxon>Hypocreomycetidae</taxon>
        <taxon>Hypocreales</taxon>
        <taxon>Cordycipitaceae</taxon>
        <taxon>Cordyceps</taxon>
    </lineage>
</organism>
<dbReference type="Pfam" id="PF01636">
    <property type="entry name" value="APH"/>
    <property type="match status" value="1"/>
</dbReference>
<dbReference type="EMBL" id="JH126406">
    <property type="protein sequence ID" value="EGX88070.1"/>
    <property type="molecule type" value="Genomic_DNA"/>
</dbReference>
<proteinExistence type="predicted"/>
<keyword evidence="3" id="KW-0418">Kinase</keyword>
<dbReference type="PANTHER" id="PTHR21310">
    <property type="entry name" value="AMINOGLYCOSIDE PHOSPHOTRANSFERASE-RELATED-RELATED"/>
    <property type="match status" value="1"/>
</dbReference>
<dbReference type="SUPFAM" id="SSF56112">
    <property type="entry name" value="Protein kinase-like (PK-like)"/>
    <property type="match status" value="1"/>
</dbReference>
<dbReference type="Proteomes" id="UP000001610">
    <property type="component" value="Unassembled WGS sequence"/>
</dbReference>
<dbReference type="HOGENOM" id="CLU_727592_0_0_1"/>
<dbReference type="InterPro" id="IPR051678">
    <property type="entry name" value="AGP_Transferase"/>
</dbReference>
<dbReference type="VEuPathDB" id="FungiDB:CCM_09206"/>
<dbReference type="STRING" id="983644.G3JTR6"/>
<reference evidence="3 4" key="1">
    <citation type="journal article" date="2011" name="Genome Biol.">
        <title>Genome sequence of the insect pathogenic fungus Cordyceps militaris, a valued traditional Chinese medicine.</title>
        <authorList>
            <person name="Zheng P."/>
            <person name="Xia Y."/>
            <person name="Xiao G."/>
            <person name="Xiong C."/>
            <person name="Hu X."/>
            <person name="Zhang S."/>
            <person name="Zheng H."/>
            <person name="Huang Y."/>
            <person name="Zhou Y."/>
            <person name="Wang S."/>
            <person name="Zhao G.P."/>
            <person name="Liu X."/>
            <person name="St Leger R.J."/>
            <person name="Wang C."/>
        </authorList>
    </citation>
    <scope>NUCLEOTIDE SEQUENCE [LARGE SCALE GENOMIC DNA]</scope>
    <source>
        <strain evidence="3 4">CM01</strain>
    </source>
</reference>
<dbReference type="Gene3D" id="3.90.1200.10">
    <property type="match status" value="1"/>
</dbReference>
<evidence type="ECO:0000259" key="2">
    <source>
        <dbReference type="Pfam" id="PF01636"/>
    </source>
</evidence>
<dbReference type="PANTHER" id="PTHR21310:SF39">
    <property type="entry name" value="AMINOGLYCOSIDE PHOSPHOTRANSFERASE DOMAIN-CONTAINING PROTEIN"/>
    <property type="match status" value="1"/>
</dbReference>
<dbReference type="GO" id="GO:0016301">
    <property type="term" value="F:kinase activity"/>
    <property type="evidence" value="ECO:0007669"/>
    <property type="project" value="UniProtKB-KW"/>
</dbReference>
<dbReference type="InterPro" id="IPR011009">
    <property type="entry name" value="Kinase-like_dom_sf"/>
</dbReference>
<evidence type="ECO:0000313" key="4">
    <source>
        <dbReference type="Proteomes" id="UP000001610"/>
    </source>
</evidence>
<dbReference type="InParanoid" id="G3JTR6"/>
<gene>
    <name evidence="3" type="ORF">CCM_09206</name>
</gene>
<dbReference type="InterPro" id="IPR002575">
    <property type="entry name" value="Aminoglycoside_PTrfase"/>
</dbReference>
<protein>
    <submittedName>
        <fullName evidence="3">Protein kinase-like domain</fullName>
    </submittedName>
</protein>
<sequence length="424" mass="47431">MNASTTPMQHSRIAPPEFGQRSYVDETIGASWLEYARRHLVFQRAILVLSLLSPHHGGFSWAKMKTIQELQDAANSLTLKQMRDAQDAAGSDRTGFPYPLDSPSPLFYIKYGNSYSCLTIMEAETQTFTYHALEVISRSAAPPIGLPRVPKIFRVVGGAYIIMEYVQGMTFLNISKTKSREDQLEYIDRIAKAIDILLTIPVPSDAAPGPYRGGLIKHPLFRDSEAPKVFYDVASLQDYVNYMSTMPQRSRNTANPPRPECQLDCQLYLVYADLYPGNFIFDADGALWIIDFEHANLLPLCFQTYALVYPFPLSDEHAKDVHQRMRTKLPTDNIDAMKHARDWFIKCTFGLGIPSGDRFKGTETYQYLGQKETSGGPIPQEVLAGTLNDGSYSCQRGYSYIPLLLAGGALGLGIALRYMGGRCT</sequence>
<dbReference type="AlphaFoldDB" id="G3JTR6"/>
<evidence type="ECO:0000313" key="3">
    <source>
        <dbReference type="EMBL" id="EGX88070.1"/>
    </source>
</evidence>
<name>G3JTR6_CORMM</name>
<evidence type="ECO:0000256" key="1">
    <source>
        <dbReference type="SAM" id="Phobius"/>
    </source>
</evidence>
<dbReference type="OMA" id="GNFIFDA"/>
<keyword evidence="1" id="KW-0812">Transmembrane</keyword>
<dbReference type="RefSeq" id="XP_006674403.1">
    <property type="nucleotide sequence ID" value="XM_006674340.1"/>
</dbReference>
<keyword evidence="1" id="KW-0472">Membrane</keyword>